<protein>
    <recommendedName>
        <fullName evidence="3">J domain-containing protein</fullName>
    </recommendedName>
</protein>
<reference evidence="4" key="1">
    <citation type="submission" date="2021-01" db="EMBL/GenBank/DDBJ databases">
        <authorList>
            <person name="Lovell J.T."/>
            <person name="Bentley N."/>
            <person name="Bhattarai G."/>
            <person name="Jenkins J.W."/>
            <person name="Sreedasyam A."/>
            <person name="Alarcon Y."/>
            <person name="Bock C."/>
            <person name="Boston L."/>
            <person name="Carlson J."/>
            <person name="Cervantes K."/>
            <person name="Clermont K."/>
            <person name="Krom N."/>
            <person name="Kubenka K."/>
            <person name="Mamidi S."/>
            <person name="Mattison C."/>
            <person name="Monteros M."/>
            <person name="Pisani C."/>
            <person name="Plott C."/>
            <person name="Rajasekar S."/>
            <person name="Rhein H.S."/>
            <person name="Rohla C."/>
            <person name="Song M."/>
            <person name="Hilaire R.S."/>
            <person name="Shu S."/>
            <person name="Wells L."/>
            <person name="Wang X."/>
            <person name="Webber J."/>
            <person name="Heerema R.J."/>
            <person name="Klein P."/>
            <person name="Conner P."/>
            <person name="Grauke L."/>
            <person name="Grimwood J."/>
            <person name="Schmutz J."/>
            <person name="Randall J.J."/>
        </authorList>
    </citation>
    <scope>NUCLEOTIDE SEQUENCE</scope>
    <source>
        <tissue evidence="4">Leaf</tissue>
    </source>
</reference>
<feature type="region of interest" description="Disordered" evidence="2">
    <location>
        <begin position="219"/>
        <end position="239"/>
    </location>
</feature>
<dbReference type="PROSITE" id="PS00636">
    <property type="entry name" value="DNAJ_1"/>
    <property type="match status" value="1"/>
</dbReference>
<dbReference type="PROSITE" id="PS50076">
    <property type="entry name" value="DNAJ_2"/>
    <property type="match status" value="1"/>
</dbReference>
<feature type="domain" description="J" evidence="3">
    <location>
        <begin position="1279"/>
        <end position="1364"/>
    </location>
</feature>
<sequence>MLPALLDPAAPVHTTPQNPSLNGQFSHSLSFNFSGLPSKFQSVPMNPSNIGNQTSGFSDYSNSNSGFNTSSFTGSATGSSRPRFVKVRRHSNSHNLRPTGASDDHADLGFNPFRPVSEHSNSHNLRPTGASGDHADLGFNPFRPVSEHSIPASSASQTGASISGGFGFGKSGSESFVFGANIIDSGADFNLGKWDSRVGLENGVVANMRNLKIGNEDFVNANDSYPSRTRSSLSGRSGSSGFVFSSGDEKSSGIDEGIASMLPEEMRKLNIESLADVENIKKNRDVRFNLSTNDKTNFGFGSDDNVSSSFDRSVDAELPNEFKKKLGIKEAGKFDGAGSSADTLPDQMKNLNMKDPINNNCFEKNDVNIETNDKNNATFGGSESTSDSYGGRRENLLLRKMEKLKLGSGAGYSNRSDAGLSSPRVYVKETQTGDFSEMLLHDLDKSAPMESNFQVGMQGENVSGSQVPLDQPRDDIKLHGKVASSASFSSSDMGLPPVGNAFEVPKAEFSFTSRQDATGTDFVEFKTPKPKDNIFSGLNQKMEFSAKREPIRDTRQSRLNKKSGKLKHSTPVKLWPGQYVVSRDSVSQENTEVSESYSPMDISPYQETPADNRCSRENSVTSEESFRLDNNYEATNSAPSDAIDEGLIKATQCLDINEDNSICEEAKFDSSEYCFDKIGGAKGPQEGSVSGAETESFKSAAEDVDYNSDVTITSQETEAIPSSNIESCDSDDRMQIGVTSSLEDINVGNFTFAASSATQGQLSSSKRHQKKKNLLKVAHDMYDSSPKAKVSHGSSSVNLFPFSGTSLPLSPGRSQKGDLSISQSNVKTDSAMEKRQEIKLEPAPNVAAQEVCEKWRQRGNQAYMNGDLSKAEDCYTKGVNSVSMSESSRGCLRVLMLCYSNRAATRMALGRIRDALGDCMMAAAIDPNFLKVQLRAANCYLSLGEVEDASKYFKRCLQSGSDICVDRKIAVEASDGLQKAQQKVIDCMNCSAEILIRTRSTANDAETALEVIAEALMISPYSEKLLEMKTEALFMLRRYDEVIQLCDQTLGSAEKNSPPVATNDQETTLNGSENLKNFYFRLWRCRLTFQACFHLGRLEEGLALLEQDEITNRGGSKSLESLIPLVGTVRKLLHHKAAGNEAFQAGLHAEAVEHYTAALSFNVESRPFAAVCFCNRAAAYKALGQITDAIADCSLAIALDGNYLKALSRRATLYEMIRDYGQAAKDLQRLVSLLNKQVEQKTNQSRASDRSISGANDLRQARLRLSEVEEEARKEIPLDMYHILGIEPSVSASEIKKAYRKAALRHHPDKAGQSLARSDNGDDKLWKEIAEEVHRDADKLFKMIGEAYAVLSDPIKRSRYDAEEEMRNAQKKRSESSTARTHTDAQYYPYERSGSGRHWREVWRSYGNSASRGPEDNRWGRHS</sequence>
<dbReference type="Proteomes" id="UP000811246">
    <property type="component" value="Chromosome 13"/>
</dbReference>
<evidence type="ECO:0000313" key="4">
    <source>
        <dbReference type="EMBL" id="KAG6682684.1"/>
    </source>
</evidence>
<dbReference type="PANTHER" id="PTHR45181:SF4">
    <property type="entry name" value="HEAT SHOCK PROTEIN DNAJ WITH TETRATRICOPEPTIDE REPEAT-CONTAINING PROTEIN"/>
    <property type="match status" value="1"/>
</dbReference>
<dbReference type="PANTHER" id="PTHR45181">
    <property type="entry name" value="HEAT SHOCK PROTEIN DNAJ WITH TETRATRICOPEPTIDE REPEAT-CONTAINING PROTEIN"/>
    <property type="match status" value="1"/>
</dbReference>
<evidence type="ECO:0000256" key="1">
    <source>
        <dbReference type="SAM" id="Coils"/>
    </source>
</evidence>
<feature type="region of interest" description="Disordered" evidence="2">
    <location>
        <begin position="1"/>
        <end position="21"/>
    </location>
</feature>
<feature type="compositionally biased region" description="Basic and acidic residues" evidence="2">
    <location>
        <begin position="1362"/>
        <end position="1375"/>
    </location>
</feature>
<feature type="region of interest" description="Disordered" evidence="2">
    <location>
        <begin position="548"/>
        <end position="568"/>
    </location>
</feature>
<feature type="compositionally biased region" description="Low complexity" evidence="2">
    <location>
        <begin position="227"/>
        <end position="239"/>
    </location>
</feature>
<dbReference type="InterPro" id="IPR018253">
    <property type="entry name" value="DnaJ_domain_CS"/>
</dbReference>
<dbReference type="EMBL" id="CM031837">
    <property type="protein sequence ID" value="KAG6682684.1"/>
    <property type="molecule type" value="Genomic_DNA"/>
</dbReference>
<dbReference type="SMART" id="SM00028">
    <property type="entry name" value="TPR"/>
    <property type="match status" value="7"/>
</dbReference>
<feature type="compositionally biased region" description="Basic and acidic residues" evidence="2">
    <location>
        <begin position="830"/>
        <end position="840"/>
    </location>
</feature>
<dbReference type="InterPro" id="IPR019734">
    <property type="entry name" value="TPR_rpt"/>
</dbReference>
<feature type="compositionally biased region" description="Basic residues" evidence="2">
    <location>
        <begin position="558"/>
        <end position="568"/>
    </location>
</feature>
<feature type="region of interest" description="Disordered" evidence="2">
    <location>
        <begin position="590"/>
        <end position="615"/>
    </location>
</feature>
<feature type="coiled-coil region" evidence="1">
    <location>
        <begin position="1224"/>
        <end position="1275"/>
    </location>
</feature>
<dbReference type="CDD" id="cd06257">
    <property type="entry name" value="DnaJ"/>
    <property type="match status" value="1"/>
</dbReference>
<proteinExistence type="predicted"/>
<keyword evidence="1" id="KW-0175">Coiled coil</keyword>
<organism evidence="4 5">
    <name type="scientific">Carya illinoinensis</name>
    <name type="common">Pecan</name>
    <dbReference type="NCBI Taxonomy" id="32201"/>
    <lineage>
        <taxon>Eukaryota</taxon>
        <taxon>Viridiplantae</taxon>
        <taxon>Streptophyta</taxon>
        <taxon>Embryophyta</taxon>
        <taxon>Tracheophyta</taxon>
        <taxon>Spermatophyta</taxon>
        <taxon>Magnoliopsida</taxon>
        <taxon>eudicotyledons</taxon>
        <taxon>Gunneridae</taxon>
        <taxon>Pentapetalae</taxon>
        <taxon>rosids</taxon>
        <taxon>fabids</taxon>
        <taxon>Fagales</taxon>
        <taxon>Juglandaceae</taxon>
        <taxon>Carya</taxon>
    </lineage>
</organism>
<gene>
    <name evidence="4" type="ORF">I3842_13G155000</name>
</gene>
<accession>A0A922DE27</accession>
<dbReference type="InterPro" id="IPR001623">
    <property type="entry name" value="DnaJ_domain"/>
</dbReference>
<dbReference type="SMART" id="SM00271">
    <property type="entry name" value="DnaJ"/>
    <property type="match status" value="1"/>
</dbReference>
<dbReference type="Pfam" id="PF00226">
    <property type="entry name" value="DnaJ"/>
    <property type="match status" value="1"/>
</dbReference>
<evidence type="ECO:0000259" key="3">
    <source>
        <dbReference type="PROSITE" id="PS50076"/>
    </source>
</evidence>
<evidence type="ECO:0000313" key="5">
    <source>
        <dbReference type="Proteomes" id="UP000811246"/>
    </source>
</evidence>
<name>A0A922DE27_CARIL</name>
<evidence type="ECO:0000256" key="2">
    <source>
        <dbReference type="SAM" id="MobiDB-lite"/>
    </source>
</evidence>
<feature type="region of interest" description="Disordered" evidence="2">
    <location>
        <begin position="89"/>
        <end position="140"/>
    </location>
</feature>
<feature type="region of interest" description="Disordered" evidence="2">
    <location>
        <begin position="809"/>
        <end position="840"/>
    </location>
</feature>
<feature type="region of interest" description="Disordered" evidence="2">
    <location>
        <begin position="1362"/>
        <end position="1395"/>
    </location>
</feature>
<comment type="caution">
    <text evidence="4">The sequence shown here is derived from an EMBL/GenBank/DDBJ whole genome shotgun (WGS) entry which is preliminary data.</text>
</comment>